<evidence type="ECO:0000256" key="3">
    <source>
        <dbReference type="ARBA" id="ARBA00022475"/>
    </source>
</evidence>
<keyword evidence="8" id="KW-1015">Disulfide bond</keyword>
<evidence type="ECO:0000256" key="4">
    <source>
        <dbReference type="ARBA" id="ARBA00022692"/>
    </source>
</evidence>
<evidence type="ECO:0000256" key="1">
    <source>
        <dbReference type="ARBA" id="ARBA00004251"/>
    </source>
</evidence>
<keyword evidence="9" id="KW-0675">Receptor</keyword>
<dbReference type="GO" id="GO:0006955">
    <property type="term" value="P:immune response"/>
    <property type="evidence" value="ECO:0007669"/>
    <property type="project" value="TreeGrafter"/>
</dbReference>
<gene>
    <name evidence="15" type="ORF">ROHU_001359</name>
</gene>
<dbReference type="InterPro" id="IPR036179">
    <property type="entry name" value="Ig-like_dom_sf"/>
</dbReference>
<dbReference type="GO" id="GO:0009897">
    <property type="term" value="C:external side of plasma membrane"/>
    <property type="evidence" value="ECO:0007669"/>
    <property type="project" value="TreeGrafter"/>
</dbReference>
<keyword evidence="6" id="KW-1133">Transmembrane helix</keyword>
<feature type="domain" description="SH3" evidence="13">
    <location>
        <begin position="536"/>
        <end position="595"/>
    </location>
</feature>
<evidence type="ECO:0000313" key="16">
    <source>
        <dbReference type="Proteomes" id="UP000290572"/>
    </source>
</evidence>
<protein>
    <submittedName>
        <fullName evidence="15">Butyrophilin 2</fullName>
    </submittedName>
</protein>
<dbReference type="GO" id="GO:0042102">
    <property type="term" value="P:positive regulation of T cell proliferation"/>
    <property type="evidence" value="ECO:0007669"/>
    <property type="project" value="TreeGrafter"/>
</dbReference>
<proteinExistence type="predicted"/>
<dbReference type="SMART" id="SM00406">
    <property type="entry name" value="IGv"/>
    <property type="match status" value="4"/>
</dbReference>
<dbReference type="InterPro" id="IPR051713">
    <property type="entry name" value="T-cell_Activation_Regulation"/>
</dbReference>
<dbReference type="SUPFAM" id="SSF48726">
    <property type="entry name" value="Immunoglobulin"/>
    <property type="match status" value="4"/>
</dbReference>
<dbReference type="PRINTS" id="PR00452">
    <property type="entry name" value="SH3DOMAIN"/>
</dbReference>
<dbReference type="InterPro" id="IPR013106">
    <property type="entry name" value="Ig_V-set"/>
</dbReference>
<dbReference type="InterPro" id="IPR013783">
    <property type="entry name" value="Ig-like_fold"/>
</dbReference>
<dbReference type="PANTHER" id="PTHR25466">
    <property type="entry name" value="T-LYMPHOCYTE ACTIVATION ANTIGEN"/>
    <property type="match status" value="1"/>
</dbReference>
<dbReference type="InterPro" id="IPR003598">
    <property type="entry name" value="Ig_sub2"/>
</dbReference>
<dbReference type="InterPro" id="IPR003599">
    <property type="entry name" value="Ig_sub"/>
</dbReference>
<evidence type="ECO:0000259" key="14">
    <source>
        <dbReference type="PROSITE" id="PS50835"/>
    </source>
</evidence>
<evidence type="ECO:0000256" key="10">
    <source>
        <dbReference type="ARBA" id="ARBA00023180"/>
    </source>
</evidence>
<comment type="caution">
    <text evidence="15">The sequence shown here is derived from an EMBL/GenBank/DDBJ whole genome shotgun (WGS) entry which is preliminary data.</text>
</comment>
<dbReference type="SMART" id="SM00409">
    <property type="entry name" value="IG"/>
    <property type="match status" value="4"/>
</dbReference>
<evidence type="ECO:0000256" key="8">
    <source>
        <dbReference type="ARBA" id="ARBA00023157"/>
    </source>
</evidence>
<dbReference type="Pfam" id="PF00018">
    <property type="entry name" value="SH3_1"/>
    <property type="match status" value="2"/>
</dbReference>
<dbReference type="GO" id="GO:0042130">
    <property type="term" value="P:negative regulation of T cell proliferation"/>
    <property type="evidence" value="ECO:0007669"/>
    <property type="project" value="TreeGrafter"/>
</dbReference>
<dbReference type="InterPro" id="IPR036028">
    <property type="entry name" value="SH3-like_dom_sf"/>
</dbReference>
<dbReference type="SMART" id="SM00408">
    <property type="entry name" value="IGc2"/>
    <property type="match status" value="4"/>
</dbReference>
<evidence type="ECO:0000256" key="6">
    <source>
        <dbReference type="ARBA" id="ARBA00022989"/>
    </source>
</evidence>
<dbReference type="Gene3D" id="2.30.30.40">
    <property type="entry name" value="SH3 Domains"/>
    <property type="match status" value="2"/>
</dbReference>
<keyword evidence="16" id="KW-1185">Reference proteome</keyword>
<dbReference type="STRING" id="84645.A0A498P1W0"/>
<feature type="domain" description="SH3" evidence="13">
    <location>
        <begin position="596"/>
        <end position="654"/>
    </location>
</feature>
<evidence type="ECO:0000256" key="9">
    <source>
        <dbReference type="ARBA" id="ARBA00023170"/>
    </source>
</evidence>
<evidence type="ECO:0000256" key="11">
    <source>
        <dbReference type="ARBA" id="ARBA00023319"/>
    </source>
</evidence>
<organism evidence="15 16">
    <name type="scientific">Labeo rohita</name>
    <name type="common">Indian major carp</name>
    <name type="synonym">Cyprinus rohita</name>
    <dbReference type="NCBI Taxonomy" id="84645"/>
    <lineage>
        <taxon>Eukaryota</taxon>
        <taxon>Metazoa</taxon>
        <taxon>Chordata</taxon>
        <taxon>Craniata</taxon>
        <taxon>Vertebrata</taxon>
        <taxon>Euteleostomi</taxon>
        <taxon>Actinopterygii</taxon>
        <taxon>Neopterygii</taxon>
        <taxon>Teleostei</taxon>
        <taxon>Ostariophysi</taxon>
        <taxon>Cypriniformes</taxon>
        <taxon>Cyprinidae</taxon>
        <taxon>Labeoninae</taxon>
        <taxon>Labeonini</taxon>
        <taxon>Labeo</taxon>
    </lineage>
</organism>
<evidence type="ECO:0000256" key="2">
    <source>
        <dbReference type="ARBA" id="ARBA00022443"/>
    </source>
</evidence>
<dbReference type="Proteomes" id="UP000290572">
    <property type="component" value="Unassembled WGS sequence"/>
</dbReference>
<evidence type="ECO:0000256" key="12">
    <source>
        <dbReference type="PROSITE-ProRule" id="PRU00192"/>
    </source>
</evidence>
<feature type="domain" description="Ig-like" evidence="14">
    <location>
        <begin position="294"/>
        <end position="383"/>
    </location>
</feature>
<dbReference type="SUPFAM" id="SSF50044">
    <property type="entry name" value="SH3-domain"/>
    <property type="match status" value="2"/>
</dbReference>
<comment type="subcellular location">
    <subcellularLocation>
        <location evidence="1">Cell membrane</location>
        <topology evidence="1">Single-pass type I membrane protein</topology>
    </subcellularLocation>
</comment>
<dbReference type="InterPro" id="IPR001452">
    <property type="entry name" value="SH3_domain"/>
</dbReference>
<evidence type="ECO:0000259" key="13">
    <source>
        <dbReference type="PROSITE" id="PS50002"/>
    </source>
</evidence>
<dbReference type="InterPro" id="IPR007110">
    <property type="entry name" value="Ig-like_dom"/>
</dbReference>
<keyword evidence="10" id="KW-0325">Glycoprotein</keyword>
<keyword evidence="5" id="KW-0732">Signal</keyword>
<keyword evidence="7" id="KW-0472">Membrane</keyword>
<feature type="domain" description="Ig-like" evidence="14">
    <location>
        <begin position="400"/>
        <end position="535"/>
    </location>
</feature>
<dbReference type="PROSITE" id="PS50002">
    <property type="entry name" value="SH3"/>
    <property type="match status" value="2"/>
</dbReference>
<dbReference type="SMART" id="SM00326">
    <property type="entry name" value="SH3"/>
    <property type="match status" value="2"/>
</dbReference>
<dbReference type="GO" id="GO:0007166">
    <property type="term" value="P:cell surface receptor signaling pathway"/>
    <property type="evidence" value="ECO:0007669"/>
    <property type="project" value="TreeGrafter"/>
</dbReference>
<name>A0A498P1W0_LABRO</name>
<feature type="domain" description="Ig-like" evidence="14">
    <location>
        <begin position="175"/>
        <end position="289"/>
    </location>
</feature>
<dbReference type="CDD" id="cd00174">
    <property type="entry name" value="SH3"/>
    <property type="match status" value="1"/>
</dbReference>
<keyword evidence="4" id="KW-0812">Transmembrane</keyword>
<accession>A0A498P1W0</accession>
<dbReference type="FunFam" id="2.60.40.10:FF:000142">
    <property type="entry name" value="V-set domain-containing T-cell activation inhibitor 1"/>
    <property type="match status" value="4"/>
</dbReference>
<dbReference type="EMBL" id="QBIY01005077">
    <property type="protein sequence ID" value="RXN38181.1"/>
    <property type="molecule type" value="Genomic_DNA"/>
</dbReference>
<dbReference type="GO" id="GO:0071222">
    <property type="term" value="P:cellular response to lipopolysaccharide"/>
    <property type="evidence" value="ECO:0007669"/>
    <property type="project" value="TreeGrafter"/>
</dbReference>
<evidence type="ECO:0000256" key="7">
    <source>
        <dbReference type="ARBA" id="ARBA00023136"/>
    </source>
</evidence>
<dbReference type="AlphaFoldDB" id="A0A498P1W0"/>
<keyword evidence="11" id="KW-0393">Immunoglobulin domain</keyword>
<evidence type="ECO:0000256" key="5">
    <source>
        <dbReference type="ARBA" id="ARBA00022729"/>
    </source>
</evidence>
<dbReference type="GO" id="GO:0031295">
    <property type="term" value="P:T cell costimulation"/>
    <property type="evidence" value="ECO:0007669"/>
    <property type="project" value="TreeGrafter"/>
</dbReference>
<dbReference type="Gene3D" id="2.60.40.10">
    <property type="entry name" value="Immunoglobulins"/>
    <property type="match status" value="4"/>
</dbReference>
<keyword evidence="2 12" id="KW-0728">SH3 domain</keyword>
<sequence length="662" mass="74956">MPRKKRVSLKRTCPQRSETDAMDLLNEEQANAAQQIDQGSHGKDDDNDLSVVAVANPETGFLVKGPSGPLVAPLGSSVILPCCVDEPLLMEGLEVQWKRTDSDTLVHLYQDGESRPESQHQDYHDRAHFFTDQIQHGNFSLRLDNLRAEDEGKYTCKVYSQQDSGERVVEIRNAERLVVSGSDKSISASVGEDVTLNCSVDSHITPEHIEEVSWKKTDEDGDILVLLYQNNETLSDSAHVRYRNRVEFFTAEIFKGNFSLRLKSVRTDDKGVYMCQVFAGGLSANATIVLERLVVLPCYVGTSLPKEGLKVEWRKTDSETLVHLYQDGESRPENQHQDYHDRAHFFTESMKHGNFSLHLDKMKAEDAGKYTCKVYSNQTSVFSAYVNVAVGFRVRGEFVPLGDSVVMPCSVGKSLLTEGLKVEWRRADSETLVHLHQIVILPCYVDKSLLKKNLKVEWRTDSGSLVHLYHDSEIRPEKQLQDYHDRAHFFTEEIQHGNFSLCLDNLRAEDEGQYTCTITNQQDSVEVLSTKTNLASRLDKCVALCDFTPEDDDELKLLKGETIEILKKSEGGWWKGKKNNQTGFFPTSYVKEIEPSKDKCVALYDFTPEDDDELKLLKGETIEILEKSGGEWWKGKKNNQTGVFPTSYVKEIEPSKADFNAK</sequence>
<feature type="domain" description="Ig-like" evidence="14">
    <location>
        <begin position="57"/>
        <end position="172"/>
    </location>
</feature>
<dbReference type="Pfam" id="PF07686">
    <property type="entry name" value="V-set"/>
    <property type="match status" value="4"/>
</dbReference>
<reference evidence="15 16" key="1">
    <citation type="submission" date="2018-03" db="EMBL/GenBank/DDBJ databases">
        <title>Draft genome sequence of Rohu Carp (Labeo rohita).</title>
        <authorList>
            <person name="Das P."/>
            <person name="Kushwaha B."/>
            <person name="Joshi C.G."/>
            <person name="Kumar D."/>
            <person name="Nagpure N.S."/>
            <person name="Sahoo L."/>
            <person name="Das S.P."/>
            <person name="Bit A."/>
            <person name="Patnaik S."/>
            <person name="Meher P.K."/>
            <person name="Jayasankar P."/>
            <person name="Koringa P.G."/>
            <person name="Patel N.V."/>
            <person name="Hinsu A.T."/>
            <person name="Kumar R."/>
            <person name="Pandey M."/>
            <person name="Agarwal S."/>
            <person name="Srivastava S."/>
            <person name="Singh M."/>
            <person name="Iquebal M.A."/>
            <person name="Jaiswal S."/>
            <person name="Angadi U.B."/>
            <person name="Kumar N."/>
            <person name="Raza M."/>
            <person name="Shah T.M."/>
            <person name="Rai A."/>
            <person name="Jena J.K."/>
        </authorList>
    </citation>
    <scope>NUCLEOTIDE SEQUENCE [LARGE SCALE GENOMIC DNA]</scope>
    <source>
        <strain evidence="15">DASCIFA01</strain>
        <tissue evidence="15">Testis</tissue>
    </source>
</reference>
<dbReference type="PANTHER" id="PTHR25466:SF14">
    <property type="entry name" value="BUTYROPHILIN SUBFAMILY 2 MEMBER A2-LIKE-RELATED"/>
    <property type="match status" value="1"/>
</dbReference>
<dbReference type="PROSITE" id="PS50835">
    <property type="entry name" value="IG_LIKE"/>
    <property type="match status" value="4"/>
</dbReference>
<keyword evidence="3" id="KW-1003">Cell membrane</keyword>
<evidence type="ECO:0000313" key="15">
    <source>
        <dbReference type="EMBL" id="RXN38181.1"/>
    </source>
</evidence>